<keyword evidence="4" id="KW-1185">Reference proteome</keyword>
<proteinExistence type="predicted"/>
<feature type="signal peptide" evidence="1">
    <location>
        <begin position="1"/>
        <end position="23"/>
    </location>
</feature>
<gene>
    <name evidence="3" type="ORF">MMARJ_32860</name>
</gene>
<accession>A0ABN5ZV87</accession>
<feature type="domain" description="Mce/MlaD" evidence="2">
    <location>
        <begin position="33"/>
        <end position="107"/>
    </location>
</feature>
<organism evidence="3 4">
    <name type="scientific">Mycobacterium marseillense</name>
    <dbReference type="NCBI Taxonomy" id="701042"/>
    <lineage>
        <taxon>Bacteria</taxon>
        <taxon>Bacillati</taxon>
        <taxon>Actinomycetota</taxon>
        <taxon>Actinomycetes</taxon>
        <taxon>Mycobacteriales</taxon>
        <taxon>Mycobacteriaceae</taxon>
        <taxon>Mycobacterium</taxon>
        <taxon>Mycobacterium avium complex (MAC)</taxon>
    </lineage>
</organism>
<keyword evidence="1" id="KW-0732">Signal</keyword>
<dbReference type="Pfam" id="PF02470">
    <property type="entry name" value="MlaD"/>
    <property type="match status" value="1"/>
</dbReference>
<feature type="chain" id="PRO_5045508752" evidence="1">
    <location>
        <begin position="24"/>
        <end position="327"/>
    </location>
</feature>
<dbReference type="InterPro" id="IPR003399">
    <property type="entry name" value="Mce/MlaD"/>
</dbReference>
<protein>
    <submittedName>
        <fullName evidence="3">Mce family protein</fullName>
    </submittedName>
</protein>
<dbReference type="EMBL" id="AP022584">
    <property type="protein sequence ID" value="BBY12546.1"/>
    <property type="molecule type" value="Genomic_DNA"/>
</dbReference>
<reference evidence="3 4" key="1">
    <citation type="journal article" date="2019" name="Emerg. Microbes Infect.">
        <title>Comprehensive subspecies identification of 175 nontuberculous mycobacteria species based on 7547 genomic profiles.</title>
        <authorList>
            <person name="Matsumoto Y."/>
            <person name="Kinjo T."/>
            <person name="Motooka D."/>
            <person name="Nabeya D."/>
            <person name="Jung N."/>
            <person name="Uechi K."/>
            <person name="Horii T."/>
            <person name="Iida T."/>
            <person name="Fujita J."/>
            <person name="Nakamura S."/>
        </authorList>
    </citation>
    <scope>NUCLEOTIDE SEQUENCE [LARGE SCALE GENOMIC DNA]</scope>
    <source>
        <strain evidence="3 4">JCM 17324</strain>
    </source>
</reference>
<dbReference type="PROSITE" id="PS51257">
    <property type="entry name" value="PROKAR_LIPOPROTEIN"/>
    <property type="match status" value="1"/>
</dbReference>
<dbReference type="Proteomes" id="UP000466831">
    <property type="component" value="Chromosome"/>
</dbReference>
<name>A0ABN5ZV87_9MYCO</name>
<evidence type="ECO:0000313" key="3">
    <source>
        <dbReference type="EMBL" id="BBY12546.1"/>
    </source>
</evidence>
<sequence>MRVALILACGVIVSSCASINVNALPSPGDAYRDGYDIVIAFNNALNLPARAKVVLDGKTVGVVTNVAGTARQVDVTARISASVALPQNIQASLQQATVLGDLYVALDRNKSDQPANGILRSGGRIPLAQTTSPPQLEDTIAHLANFITSGSIERVQEAIVGLNRVTPQGDGAVRKLASQVAADLSGLSDNIDVVDQLLNNASATAEAVHNRIPAYQDLFSPQGLLGMYRMQVETSYLSEAIPSIGSIFRGGYWLVPLLTSLANTMGALQHSKWAFEEEYPAWQKLFTDFFLPQDQHPAINITSIVGPDGRELSGNVQDVLRILGASP</sequence>
<dbReference type="PANTHER" id="PTHR33371:SF4">
    <property type="entry name" value="INTERMEMBRANE PHOSPHOLIPID TRANSPORT SYSTEM BINDING PROTEIN MLAD"/>
    <property type="match status" value="1"/>
</dbReference>
<evidence type="ECO:0000259" key="2">
    <source>
        <dbReference type="Pfam" id="PF02470"/>
    </source>
</evidence>
<dbReference type="PANTHER" id="PTHR33371">
    <property type="entry name" value="INTERMEMBRANE PHOSPHOLIPID TRANSPORT SYSTEM BINDING PROTEIN MLAD-RELATED"/>
    <property type="match status" value="1"/>
</dbReference>
<evidence type="ECO:0000313" key="4">
    <source>
        <dbReference type="Proteomes" id="UP000466831"/>
    </source>
</evidence>
<dbReference type="InterPro" id="IPR052336">
    <property type="entry name" value="MlaD_Phospholipid_Transporter"/>
</dbReference>
<evidence type="ECO:0000256" key="1">
    <source>
        <dbReference type="SAM" id="SignalP"/>
    </source>
</evidence>